<evidence type="ECO:0000313" key="2">
    <source>
        <dbReference type="EMBL" id="KXB09498.1"/>
    </source>
</evidence>
<dbReference type="Pfam" id="PF08378">
    <property type="entry name" value="NERD"/>
    <property type="match status" value="1"/>
</dbReference>
<evidence type="ECO:0000259" key="1">
    <source>
        <dbReference type="PROSITE" id="PS50965"/>
    </source>
</evidence>
<keyword evidence="3" id="KW-1185">Reference proteome</keyword>
<dbReference type="AlphaFoldDB" id="A0A133VSV2"/>
<accession>A0A133VSV2</accession>
<reference evidence="2 3" key="1">
    <citation type="journal article" date="2016" name="Sci. Rep.">
        <title>Metabolic traits of an uncultured archaeal lineage -MSBL1- from brine pools of the Red Sea.</title>
        <authorList>
            <person name="Mwirichia R."/>
            <person name="Alam I."/>
            <person name="Rashid M."/>
            <person name="Vinu M."/>
            <person name="Ba-Alawi W."/>
            <person name="Anthony Kamau A."/>
            <person name="Kamanda Ngugi D."/>
            <person name="Goker M."/>
            <person name="Klenk H.P."/>
            <person name="Bajic V."/>
            <person name="Stingl U."/>
        </authorList>
    </citation>
    <scope>NUCLEOTIDE SEQUENCE [LARGE SCALE GENOMIC DNA]</scope>
    <source>
        <strain evidence="2">SCGC-AAA833K04</strain>
    </source>
</reference>
<sequence length="88" mass="10065">MLIWVIVVIPIDRYRKWGKGIKDEEEVLTALDDLDDSYCSLNDLVLDERRGNIDHVVVGHTGVFVLETKNWSGEVVSGSKRRVRAVIR</sequence>
<comment type="caution">
    <text evidence="2">The sequence shown here is derived from an EMBL/GenBank/DDBJ whole genome shotgun (WGS) entry which is preliminary data.</text>
</comment>
<dbReference type="Proteomes" id="UP000070038">
    <property type="component" value="Unassembled WGS sequence"/>
</dbReference>
<name>A0A133VSV2_9EURY</name>
<protein>
    <recommendedName>
        <fullName evidence="1">NERD domain-containing protein</fullName>
    </recommendedName>
</protein>
<dbReference type="EMBL" id="LHYN01000002">
    <property type="protein sequence ID" value="KXB09498.1"/>
    <property type="molecule type" value="Genomic_DNA"/>
</dbReference>
<organism evidence="2 3">
    <name type="scientific">candidate division MSBL1 archaeon SCGC-AAA833K04</name>
    <dbReference type="NCBI Taxonomy" id="1698258"/>
    <lineage>
        <taxon>Archaea</taxon>
        <taxon>Methanobacteriati</taxon>
        <taxon>Methanobacteriota</taxon>
        <taxon>candidate division MSBL1</taxon>
    </lineage>
</organism>
<gene>
    <name evidence="2" type="ORF">AKJ46_00195</name>
</gene>
<proteinExistence type="predicted"/>
<dbReference type="InterPro" id="IPR011528">
    <property type="entry name" value="NERD"/>
</dbReference>
<dbReference type="PROSITE" id="PS50965">
    <property type="entry name" value="NERD"/>
    <property type="match status" value="1"/>
</dbReference>
<evidence type="ECO:0000313" key="3">
    <source>
        <dbReference type="Proteomes" id="UP000070038"/>
    </source>
</evidence>
<feature type="domain" description="NERD" evidence="1">
    <location>
        <begin position="19"/>
        <end position="88"/>
    </location>
</feature>